<dbReference type="OrthoDB" id="292347at2"/>
<dbReference type="InterPro" id="IPR038087">
    <property type="entry name" value="RNAP_delta_N_dom_sf"/>
</dbReference>
<keyword evidence="1" id="KW-0804">Transcription</keyword>
<evidence type="ECO:0000313" key="4">
    <source>
        <dbReference type="EMBL" id="TWU04189.1"/>
    </source>
</evidence>
<keyword evidence="5" id="KW-1185">Reference proteome</keyword>
<reference evidence="4 5" key="1">
    <citation type="submission" date="2019-02" db="EMBL/GenBank/DDBJ databases">
        <title>Deep-cultivation of Planctomycetes and their phenomic and genomic characterization uncovers novel biology.</title>
        <authorList>
            <person name="Wiegand S."/>
            <person name="Jogler M."/>
            <person name="Boedeker C."/>
            <person name="Pinto D."/>
            <person name="Vollmers J."/>
            <person name="Rivas-Marin E."/>
            <person name="Kohn T."/>
            <person name="Peeters S.H."/>
            <person name="Heuer A."/>
            <person name="Rast P."/>
            <person name="Oberbeckmann S."/>
            <person name="Bunk B."/>
            <person name="Jeske O."/>
            <person name="Meyerdierks A."/>
            <person name="Storesund J.E."/>
            <person name="Kallscheuer N."/>
            <person name="Luecker S."/>
            <person name="Lage O.M."/>
            <person name="Pohl T."/>
            <person name="Merkel B.J."/>
            <person name="Hornburger P."/>
            <person name="Mueller R.-W."/>
            <person name="Bruemmer F."/>
            <person name="Labrenz M."/>
            <person name="Spormann A.M."/>
            <person name="Op Den Camp H."/>
            <person name="Overmann J."/>
            <person name="Amann R."/>
            <person name="Jetten M.S.M."/>
            <person name="Mascher T."/>
            <person name="Medema M.H."/>
            <person name="Devos D.P."/>
            <person name="Kaster A.-K."/>
            <person name="Ovreas L."/>
            <person name="Rohde M."/>
            <person name="Galperin M.Y."/>
            <person name="Jogler C."/>
        </authorList>
    </citation>
    <scope>NUCLEOTIDE SEQUENCE [LARGE SCALE GENOMIC DNA]</scope>
    <source>
        <strain evidence="4 5">CA54</strain>
    </source>
</reference>
<evidence type="ECO:0000259" key="3">
    <source>
        <dbReference type="PROSITE" id="PS51913"/>
    </source>
</evidence>
<comment type="caution">
    <text evidence="4">The sequence shown here is derived from an EMBL/GenBank/DDBJ whole genome shotgun (WGS) entry which is preliminary data.</text>
</comment>
<name>A0A5C6AYF6_9PLAN</name>
<dbReference type="Proteomes" id="UP000320735">
    <property type="component" value="Unassembled WGS sequence"/>
</dbReference>
<evidence type="ECO:0000256" key="1">
    <source>
        <dbReference type="ARBA" id="ARBA00023163"/>
    </source>
</evidence>
<feature type="region of interest" description="Disordered" evidence="2">
    <location>
        <begin position="1"/>
        <end position="47"/>
    </location>
</feature>
<dbReference type="PROSITE" id="PS51913">
    <property type="entry name" value="HTH_HARE"/>
    <property type="match status" value="1"/>
</dbReference>
<protein>
    <recommendedName>
        <fullName evidence="3">HTH HARE-type domain-containing protein</fullName>
    </recommendedName>
</protein>
<dbReference type="Gene3D" id="1.10.10.1250">
    <property type="entry name" value="RNA polymerase, subunit delta, N-terminal domain"/>
    <property type="match status" value="1"/>
</dbReference>
<proteinExistence type="predicted"/>
<dbReference type="Pfam" id="PF05066">
    <property type="entry name" value="HARE-HTH"/>
    <property type="match status" value="1"/>
</dbReference>
<gene>
    <name evidence="4" type="ORF">CA54_60710</name>
</gene>
<evidence type="ECO:0000313" key="5">
    <source>
        <dbReference type="Proteomes" id="UP000320735"/>
    </source>
</evidence>
<feature type="domain" description="HTH HARE-type" evidence="3">
    <location>
        <begin position="51"/>
        <end position="124"/>
    </location>
</feature>
<organism evidence="4 5">
    <name type="scientific">Symmachiella macrocystis</name>
    <dbReference type="NCBI Taxonomy" id="2527985"/>
    <lineage>
        <taxon>Bacteria</taxon>
        <taxon>Pseudomonadati</taxon>
        <taxon>Planctomycetota</taxon>
        <taxon>Planctomycetia</taxon>
        <taxon>Planctomycetales</taxon>
        <taxon>Planctomycetaceae</taxon>
        <taxon>Symmachiella</taxon>
    </lineage>
</organism>
<accession>A0A5C6AYF6</accession>
<dbReference type="AlphaFoldDB" id="A0A5C6AYF6"/>
<evidence type="ECO:0000256" key="2">
    <source>
        <dbReference type="SAM" id="MobiDB-lite"/>
    </source>
</evidence>
<dbReference type="GO" id="GO:0006355">
    <property type="term" value="P:regulation of DNA-templated transcription"/>
    <property type="evidence" value="ECO:0007669"/>
    <property type="project" value="InterPro"/>
</dbReference>
<feature type="compositionally biased region" description="Basic residues" evidence="2">
    <location>
        <begin position="16"/>
        <end position="30"/>
    </location>
</feature>
<feature type="compositionally biased region" description="Basic and acidic residues" evidence="2">
    <location>
        <begin position="1"/>
        <end position="13"/>
    </location>
</feature>
<dbReference type="InterPro" id="IPR007759">
    <property type="entry name" value="Asxl_HARE-HTH"/>
</dbReference>
<dbReference type="EMBL" id="SJPP01000005">
    <property type="protein sequence ID" value="TWU04189.1"/>
    <property type="molecule type" value="Genomic_DNA"/>
</dbReference>
<sequence length="124" mass="13560">MTPDSRRDTDMTTKKTTTKKTTTRKPKTKKTTTTQISLSPKASGKTGAKNLSAINAAAKVLSEAKEPLTTKQMIEQMAAKGYWTSPGGKTPHATLYAALLRDIQRKSEDSRFAKADRGLFALKK</sequence>